<organism evidence="2 3">
    <name type="scientific">Dictyobacter kobayashii</name>
    <dbReference type="NCBI Taxonomy" id="2014872"/>
    <lineage>
        <taxon>Bacteria</taxon>
        <taxon>Bacillati</taxon>
        <taxon>Chloroflexota</taxon>
        <taxon>Ktedonobacteria</taxon>
        <taxon>Ktedonobacterales</taxon>
        <taxon>Dictyobacteraceae</taxon>
        <taxon>Dictyobacter</taxon>
    </lineage>
</organism>
<reference evidence="3" key="1">
    <citation type="submission" date="2018-12" db="EMBL/GenBank/DDBJ databases">
        <title>Tengunoibacter tsumagoiensis gen. nov., sp. nov., Dictyobacter kobayashii sp. nov., D. alpinus sp. nov., and D. joshuensis sp. nov. and description of Dictyobacteraceae fam. nov. within the order Ktedonobacterales isolated from Tengu-no-mugimeshi.</title>
        <authorList>
            <person name="Wang C.M."/>
            <person name="Zheng Y."/>
            <person name="Sakai Y."/>
            <person name="Toyoda A."/>
            <person name="Minakuchi Y."/>
            <person name="Abe K."/>
            <person name="Yokota A."/>
            <person name="Yabe S."/>
        </authorList>
    </citation>
    <scope>NUCLEOTIDE SEQUENCE [LARGE SCALE GENOMIC DNA]</scope>
    <source>
        <strain evidence="3">Uno11</strain>
    </source>
</reference>
<dbReference type="Pfam" id="PF05593">
    <property type="entry name" value="RHS_repeat"/>
    <property type="match status" value="1"/>
</dbReference>
<evidence type="ECO:0000313" key="2">
    <source>
        <dbReference type="EMBL" id="GCE23147.1"/>
    </source>
</evidence>
<dbReference type="InterPro" id="IPR006530">
    <property type="entry name" value="YD"/>
</dbReference>
<dbReference type="EMBL" id="BIFS01000002">
    <property type="protein sequence ID" value="GCE23147.1"/>
    <property type="molecule type" value="Genomic_DNA"/>
</dbReference>
<keyword evidence="3" id="KW-1185">Reference proteome</keyword>
<evidence type="ECO:0000256" key="1">
    <source>
        <dbReference type="SAM" id="MobiDB-lite"/>
    </source>
</evidence>
<feature type="compositionally biased region" description="Low complexity" evidence="1">
    <location>
        <begin position="1422"/>
        <end position="1443"/>
    </location>
</feature>
<dbReference type="Proteomes" id="UP000287188">
    <property type="component" value="Unassembled WGS sequence"/>
</dbReference>
<dbReference type="Gene3D" id="2.180.10.10">
    <property type="entry name" value="RHS repeat-associated core"/>
    <property type="match status" value="1"/>
</dbReference>
<protein>
    <submittedName>
        <fullName evidence="2">Uncharacterized protein</fullName>
    </submittedName>
</protein>
<proteinExistence type="predicted"/>
<feature type="region of interest" description="Disordered" evidence="1">
    <location>
        <begin position="1399"/>
        <end position="1443"/>
    </location>
</feature>
<comment type="caution">
    <text evidence="2">The sequence shown here is derived from an EMBL/GenBank/DDBJ whole genome shotgun (WGS) entry which is preliminary data.</text>
</comment>
<dbReference type="NCBIfam" id="TIGR03696">
    <property type="entry name" value="Rhs_assc_core"/>
    <property type="match status" value="1"/>
</dbReference>
<name>A0A402AVM8_9CHLR</name>
<dbReference type="PANTHER" id="PTHR32305">
    <property type="match status" value="1"/>
</dbReference>
<dbReference type="InterPro" id="IPR050708">
    <property type="entry name" value="T6SS_VgrG/RHS"/>
</dbReference>
<sequence length="1669" mass="178284">MPNGMIEEFGCTNESRQSATDAQGTFHPYRWDLNLLVDRYGNQIRVHYQQDQPIHDVRDSVISFIEYDDPTCHNANYAQSNGVTLGCSSWNPLVKIAFNAEYKADRILNTTGGCNNWSQYIRCDAPADLSGSNGLPAPKAFSDYILNNVQIQSNGHALNEYDFSYDQQPPGTFQDPLSGANESVAGYLLLRKIDEFGTDSTLHAPIVNISYIQETEHYEASDSAHHAQPLGNCGPSWTPRYTTNDCWLWQQTYNKYFIQNLDNGRGWNETINWSEAHGNTHGTDGGAANNALTCNPSRSSTNLCGQADDRSWSRMVVYSRTAVTNGVSSTWQYQYYVNSLSATWCPNCTYGYTWGNVNDEDYADYYNEQFTSFSTVDVTQPDGSSQQHSFYSTSGPGIATSGITCYYKYNNVANCGVSPYYPNDNPLGSVYLTNLPALTTTQSASGTQYGCHATFYGGNSAFNTAPSLPNVTRTEDHTGYSDPSNGCNAPGSMVVNQATFDASGTPVATLDPDSHKGCTNGSSQYTACASYDGFGTHLTKAYNAKNQMVQADYNSTAAGGYGQWLMATKDANGQSTAYQYDVLGRLTAVAAPGDTLDSPTITYAYKNTCTQGSTAPCLELDTTTRQISGGTQTVTTQQWYDGQGRLIETKAPGPNLWSKVPKISSTLITYTVYDTMGRATTKSLPYAISSLSGTGYIAPNLAQARTVTTYDGLGRPLGSATYQDATTIKLSTSVAYTVGVGLPSFTQSTTLPFERTTTLDAYNHQSVSYADGVGYQRYTQVFSGTGPSYAVVRTIRYDRDIVGNLYATLTYDATTTLQASQNATYDGVGRKVGMSDSDSGNNWVYNYDGDSNLLSQTDPRGQSTYVSYDQLNRPLCKGTTSASVNPCSSSAYATFFYDSYDNSSNTGVSFPSGCTAPTGSFASDPIGKETADTFRATAGSGWRCSGYDERGRPDQNSLSVTADGTTTTQTVNASYNDANQLTTLNYPDGELVTSQYDSNDYLRSTYFGGAGVTNPVTFLVGQVSYTNAGQLSGLAFGGSAVPTGVPTPVFSTSLSYDGIQRPLTSTASRSGTTFWSQTRTYDNVGNVINLSTTVPTTTNGTKTDSQSFCYDDLNRLVWSGNTGTPTGGNHCGLAPNGTTVGTYQQSYSYDALDRLTNGPSGSETYGTFPAHGVVTLGNVPNQYASYDAMGDMTCRNVDTTSGHSCDAAQSGAIMTYDNEGRLATWVAPNGTVASDQYLYDNSGQRVLQRASNTVGSTTTTSDTISFDGFTDVTITGSTTSTTKYYSVGGQIVAMRQDGTFSYLMPDFLGSNSIALRSDGSVQAVQLFLPFGSNRYSDGTMLSPFNFTGQRLDTQTGLLYYGARYYDTQSGRFISADTVETNLSGLDTYTYVRGNPETAIDPSGHSLWDGNDAGGSGGVIEPGSTDNGGDSGSGSSSGETGGSNWWDSITNWWNSWFEGDGGSSSAANGGGNSIGAFGDFGSSGGSPEGESGAGSLIGDAGATGVVDGSGNSTDGNSGSNGSGSTPTNSGTETNPTRMNPNNIGFTQDTVPNSGRIKGENGGAYTVKGNIAALKSGNLTPDDLPAIRVFNVTNEIYNSGDITGGPGNKFTGNGQNLLLGQWYTLDNRRLFAFQRAGITDIPVTIWKDTQDILNEGWKFTTTKWGIDATLK</sequence>
<dbReference type="PANTHER" id="PTHR32305:SF15">
    <property type="entry name" value="PROTEIN RHSA-RELATED"/>
    <property type="match status" value="1"/>
</dbReference>
<accession>A0A402AVM8</accession>
<evidence type="ECO:0000313" key="3">
    <source>
        <dbReference type="Proteomes" id="UP000287188"/>
    </source>
</evidence>
<dbReference type="InterPro" id="IPR031325">
    <property type="entry name" value="RHS_repeat"/>
</dbReference>
<feature type="compositionally biased region" description="Low complexity" evidence="1">
    <location>
        <begin position="1507"/>
        <end position="1535"/>
    </location>
</feature>
<dbReference type="InterPro" id="IPR022385">
    <property type="entry name" value="Rhs_assc_core"/>
</dbReference>
<feature type="region of interest" description="Disordered" evidence="1">
    <location>
        <begin position="1477"/>
        <end position="1559"/>
    </location>
</feature>
<gene>
    <name evidence="2" type="ORF">KDK_69470</name>
</gene>
<feature type="compositionally biased region" description="Polar residues" evidence="1">
    <location>
        <begin position="1536"/>
        <end position="1551"/>
    </location>
</feature>
<dbReference type="NCBIfam" id="TIGR01643">
    <property type="entry name" value="YD_repeat_2x"/>
    <property type="match status" value="2"/>
</dbReference>